<organism evidence="2 3">
    <name type="scientific">Halococcus saccharolyticus DSM 5350</name>
    <dbReference type="NCBI Taxonomy" id="1227455"/>
    <lineage>
        <taxon>Archaea</taxon>
        <taxon>Methanobacteriati</taxon>
        <taxon>Methanobacteriota</taxon>
        <taxon>Stenosarchaea group</taxon>
        <taxon>Halobacteria</taxon>
        <taxon>Halobacteriales</taxon>
        <taxon>Halococcaceae</taxon>
        <taxon>Halococcus</taxon>
    </lineage>
</organism>
<evidence type="ECO:0000259" key="1">
    <source>
        <dbReference type="Pfam" id="PF23455"/>
    </source>
</evidence>
<proteinExistence type="predicted"/>
<sequence length="48" mass="5332">MARDVDFDTQAETPYECFECGTIVMAESNPGLCADCGSELRNRLVPFE</sequence>
<dbReference type="InterPro" id="IPR055553">
    <property type="entry name" value="DUF7129"/>
</dbReference>
<dbReference type="Proteomes" id="UP000011669">
    <property type="component" value="Unassembled WGS sequence"/>
</dbReference>
<gene>
    <name evidence="2" type="ORF">C449_04942</name>
</gene>
<name>M0MKZ5_9EURY</name>
<reference evidence="2 3" key="1">
    <citation type="journal article" date="2014" name="PLoS Genet.">
        <title>Phylogenetically driven sequencing of extremely halophilic archaea reveals strategies for static and dynamic osmo-response.</title>
        <authorList>
            <person name="Becker E.A."/>
            <person name="Seitzer P.M."/>
            <person name="Tritt A."/>
            <person name="Larsen D."/>
            <person name="Krusor M."/>
            <person name="Yao A.I."/>
            <person name="Wu D."/>
            <person name="Madern D."/>
            <person name="Eisen J.A."/>
            <person name="Darling A.E."/>
            <person name="Facciotti M.T."/>
        </authorList>
    </citation>
    <scope>NUCLEOTIDE SEQUENCE [LARGE SCALE GENOMIC DNA]</scope>
    <source>
        <strain evidence="2 3">DSM 5350</strain>
    </source>
</reference>
<evidence type="ECO:0000313" key="2">
    <source>
        <dbReference type="EMBL" id="EMA46023.1"/>
    </source>
</evidence>
<dbReference type="EMBL" id="AOMD01000015">
    <property type="protein sequence ID" value="EMA46023.1"/>
    <property type="molecule type" value="Genomic_DNA"/>
</dbReference>
<dbReference type="SUPFAM" id="SSF57802">
    <property type="entry name" value="Rubredoxin-like"/>
    <property type="match status" value="1"/>
</dbReference>
<evidence type="ECO:0000313" key="3">
    <source>
        <dbReference type="Proteomes" id="UP000011669"/>
    </source>
</evidence>
<comment type="caution">
    <text evidence="2">The sequence shown here is derived from an EMBL/GenBank/DDBJ whole genome shotgun (WGS) entry which is preliminary data.</text>
</comment>
<keyword evidence="3" id="KW-1185">Reference proteome</keyword>
<dbReference type="OrthoDB" id="280213at2157"/>
<dbReference type="Pfam" id="PF23455">
    <property type="entry name" value="DUF7129"/>
    <property type="match status" value="1"/>
</dbReference>
<feature type="domain" description="DUF7129" evidence="1">
    <location>
        <begin position="6"/>
        <end position="48"/>
    </location>
</feature>
<dbReference type="NCBIfam" id="NF033497">
    <property type="entry name" value="rubre_like_arch"/>
    <property type="match status" value="1"/>
</dbReference>
<dbReference type="AlphaFoldDB" id="M0MKZ5"/>
<dbReference type="InParanoid" id="M0MKZ5"/>
<dbReference type="RefSeq" id="WP_006076844.1">
    <property type="nucleotide sequence ID" value="NZ_AOMD01000015.1"/>
</dbReference>
<accession>M0MKZ5</accession>
<dbReference type="STRING" id="1227455.C449_04942"/>
<dbReference type="PATRIC" id="fig|1227455.4.peg.1009"/>
<protein>
    <recommendedName>
        <fullName evidence="1">DUF7129 domain-containing protein</fullName>
    </recommendedName>
</protein>